<dbReference type="GO" id="GO:0008092">
    <property type="term" value="F:cytoskeletal protein binding"/>
    <property type="evidence" value="ECO:0007669"/>
    <property type="project" value="UniProtKB-ARBA"/>
</dbReference>
<dbReference type="FunFam" id="2.60.40.10:FF:000107">
    <property type="entry name" value="Myosin, light chain kinase a"/>
    <property type="match status" value="5"/>
</dbReference>
<name>A0A2G8LL04_STIJA</name>
<dbReference type="EMBL" id="MRZV01000044">
    <property type="protein sequence ID" value="PIK60937.1"/>
    <property type="molecule type" value="Genomic_DNA"/>
</dbReference>
<feature type="domain" description="Ig-like" evidence="11">
    <location>
        <begin position="648"/>
        <end position="742"/>
    </location>
</feature>
<dbReference type="GO" id="GO:0031672">
    <property type="term" value="C:A band"/>
    <property type="evidence" value="ECO:0007669"/>
    <property type="project" value="UniProtKB-ARBA"/>
</dbReference>
<dbReference type="SUPFAM" id="SSF48726">
    <property type="entry name" value="Immunoglobulin"/>
    <property type="match status" value="16"/>
</dbReference>
<feature type="domain" description="Ig-like" evidence="11">
    <location>
        <begin position="1260"/>
        <end position="1343"/>
    </location>
</feature>
<feature type="domain" description="Ig-like" evidence="11">
    <location>
        <begin position="79"/>
        <end position="148"/>
    </location>
</feature>
<feature type="domain" description="Ig-like" evidence="11">
    <location>
        <begin position="453"/>
        <end position="544"/>
    </location>
</feature>
<proteinExistence type="inferred from homology"/>
<feature type="region of interest" description="Disordered" evidence="10">
    <location>
        <begin position="430"/>
        <end position="453"/>
    </location>
</feature>
<feature type="region of interest" description="Disordered" evidence="10">
    <location>
        <begin position="138"/>
        <end position="173"/>
    </location>
</feature>
<dbReference type="SMART" id="SM00409">
    <property type="entry name" value="IG"/>
    <property type="match status" value="15"/>
</dbReference>
<keyword evidence="5" id="KW-0677">Repeat</keyword>
<dbReference type="CDD" id="cd00096">
    <property type="entry name" value="Ig"/>
    <property type="match status" value="3"/>
</dbReference>
<dbReference type="GO" id="GO:0005634">
    <property type="term" value="C:nucleus"/>
    <property type="evidence" value="ECO:0007669"/>
    <property type="project" value="UniProtKB-SubCell"/>
</dbReference>
<dbReference type="InterPro" id="IPR036179">
    <property type="entry name" value="Ig-like_dom_sf"/>
</dbReference>
<keyword evidence="6" id="KW-0175">Coiled coil</keyword>
<dbReference type="PROSITE" id="PS50835">
    <property type="entry name" value="IG_LIKE"/>
    <property type="match status" value="14"/>
</dbReference>
<evidence type="ECO:0000256" key="1">
    <source>
        <dbReference type="ARBA" id="ARBA00004123"/>
    </source>
</evidence>
<evidence type="ECO:0000256" key="10">
    <source>
        <dbReference type="SAM" id="MobiDB-lite"/>
    </source>
</evidence>
<dbReference type="InterPro" id="IPR013783">
    <property type="entry name" value="Ig-like_fold"/>
</dbReference>
<feature type="domain" description="Ig-like" evidence="11">
    <location>
        <begin position="157"/>
        <end position="246"/>
    </location>
</feature>
<dbReference type="GO" id="GO:0060298">
    <property type="term" value="P:positive regulation of sarcomere organization"/>
    <property type="evidence" value="ECO:0007669"/>
    <property type="project" value="UniProtKB-ARBA"/>
</dbReference>
<dbReference type="PANTHER" id="PTHR13817">
    <property type="entry name" value="TITIN"/>
    <property type="match status" value="1"/>
</dbReference>
<dbReference type="GO" id="GO:0031674">
    <property type="term" value="C:I band"/>
    <property type="evidence" value="ECO:0007669"/>
    <property type="project" value="UniProtKB-ARBA"/>
</dbReference>
<evidence type="ECO:0000256" key="2">
    <source>
        <dbReference type="ARBA" id="ARBA00004496"/>
    </source>
</evidence>
<dbReference type="InterPro" id="IPR050964">
    <property type="entry name" value="Striated_Muscle_Regulatory"/>
</dbReference>
<evidence type="ECO:0000256" key="7">
    <source>
        <dbReference type="ARBA" id="ARBA00023157"/>
    </source>
</evidence>
<evidence type="ECO:0000256" key="3">
    <source>
        <dbReference type="ARBA" id="ARBA00006692"/>
    </source>
</evidence>
<dbReference type="FunFam" id="2.60.40.10:FF:000031">
    <property type="entry name" value="Myosin-binding protein C, slow type"/>
    <property type="match status" value="1"/>
</dbReference>
<keyword evidence="8" id="KW-0539">Nucleus</keyword>
<dbReference type="InterPro" id="IPR003598">
    <property type="entry name" value="Ig_sub2"/>
</dbReference>
<evidence type="ECO:0000256" key="8">
    <source>
        <dbReference type="ARBA" id="ARBA00023242"/>
    </source>
</evidence>
<evidence type="ECO:0000313" key="12">
    <source>
        <dbReference type="EMBL" id="PIK60937.1"/>
    </source>
</evidence>
<protein>
    <submittedName>
        <fullName evidence="12">Putative muscle M-line assembly protein unc-89</fullName>
    </submittedName>
</protein>
<feature type="compositionally biased region" description="Polar residues" evidence="10">
    <location>
        <begin position="430"/>
        <end position="441"/>
    </location>
</feature>
<comment type="subcellular location">
    <subcellularLocation>
        <location evidence="2">Cytoplasm</location>
    </subcellularLocation>
    <subcellularLocation>
        <location evidence="1">Nucleus</location>
    </subcellularLocation>
</comment>
<organism evidence="12 13">
    <name type="scientific">Stichopus japonicus</name>
    <name type="common">Sea cucumber</name>
    <dbReference type="NCBI Taxonomy" id="307972"/>
    <lineage>
        <taxon>Eukaryota</taxon>
        <taxon>Metazoa</taxon>
        <taxon>Echinodermata</taxon>
        <taxon>Eleutherozoa</taxon>
        <taxon>Echinozoa</taxon>
        <taxon>Holothuroidea</taxon>
        <taxon>Aspidochirotacea</taxon>
        <taxon>Aspidochirotida</taxon>
        <taxon>Stichopodidae</taxon>
        <taxon>Apostichopus</taxon>
    </lineage>
</organism>
<dbReference type="FunFam" id="2.60.40.10:FF:000345">
    <property type="entry name" value="Muscle M-line assembly protein unc-89"/>
    <property type="match status" value="3"/>
</dbReference>
<feature type="domain" description="Ig-like" evidence="11">
    <location>
        <begin position="1458"/>
        <end position="1547"/>
    </location>
</feature>
<keyword evidence="4" id="KW-0963">Cytoplasm</keyword>
<gene>
    <name evidence="12" type="ORF">BSL78_02112</name>
</gene>
<dbReference type="Pfam" id="PF07679">
    <property type="entry name" value="I-set"/>
    <property type="match status" value="16"/>
</dbReference>
<evidence type="ECO:0000256" key="4">
    <source>
        <dbReference type="ARBA" id="ARBA00022490"/>
    </source>
</evidence>
<feature type="domain" description="Ig-like" evidence="11">
    <location>
        <begin position="946"/>
        <end position="1034"/>
    </location>
</feature>
<feature type="domain" description="Ig-like" evidence="11">
    <location>
        <begin position="257"/>
        <end position="346"/>
    </location>
</feature>
<feature type="region of interest" description="Disordered" evidence="10">
    <location>
        <begin position="24"/>
        <end position="82"/>
    </location>
</feature>
<dbReference type="STRING" id="307972.A0A2G8LL04"/>
<feature type="domain" description="Ig-like" evidence="11">
    <location>
        <begin position="353"/>
        <end position="442"/>
    </location>
</feature>
<keyword evidence="9" id="KW-0393">Immunoglobulin domain</keyword>
<dbReference type="GO" id="GO:0045989">
    <property type="term" value="P:positive regulation of striated muscle contraction"/>
    <property type="evidence" value="ECO:0007669"/>
    <property type="project" value="UniProtKB-ARBA"/>
</dbReference>
<reference evidence="12 13" key="1">
    <citation type="journal article" date="2017" name="PLoS Biol.">
        <title>The sea cucumber genome provides insights into morphological evolution and visceral regeneration.</title>
        <authorList>
            <person name="Zhang X."/>
            <person name="Sun L."/>
            <person name="Yuan J."/>
            <person name="Sun Y."/>
            <person name="Gao Y."/>
            <person name="Zhang L."/>
            <person name="Li S."/>
            <person name="Dai H."/>
            <person name="Hamel J.F."/>
            <person name="Liu C."/>
            <person name="Yu Y."/>
            <person name="Liu S."/>
            <person name="Lin W."/>
            <person name="Guo K."/>
            <person name="Jin S."/>
            <person name="Xu P."/>
            <person name="Storey K.B."/>
            <person name="Huan P."/>
            <person name="Zhang T."/>
            <person name="Zhou Y."/>
            <person name="Zhang J."/>
            <person name="Lin C."/>
            <person name="Li X."/>
            <person name="Xing L."/>
            <person name="Huo D."/>
            <person name="Sun M."/>
            <person name="Wang L."/>
            <person name="Mercier A."/>
            <person name="Li F."/>
            <person name="Yang H."/>
            <person name="Xiang J."/>
        </authorList>
    </citation>
    <scope>NUCLEOTIDE SEQUENCE [LARGE SCALE GENOMIC DNA]</scope>
    <source>
        <strain evidence="12">Shaxun</strain>
        <tissue evidence="12">Muscle</tissue>
    </source>
</reference>
<feature type="domain" description="Ig-like" evidence="11">
    <location>
        <begin position="550"/>
        <end position="643"/>
    </location>
</feature>
<dbReference type="Proteomes" id="UP000230750">
    <property type="component" value="Unassembled WGS sequence"/>
</dbReference>
<evidence type="ECO:0000313" key="13">
    <source>
        <dbReference type="Proteomes" id="UP000230750"/>
    </source>
</evidence>
<sequence length="1585" mass="176328">MQSRWYPPPNLNWYKDGVPLKNNPNVEITTKGGESTLRVPNATEEDSGAYSCLASNPTGQESQSSNVIVAAPEPPPSKPNFTSKLVPELSLRNGDNIDLSAKVSGYPPPRITWYKDGTPLKSGQDFQLANKSGAVSLHLPKSEQDDGGVSEPPPSKPRFTTRLPPQNQLPHGEPLVLKTKVDGYPVPKITWYKDGVSLKNEPSNEISFRNGEGCLRVPQTREDDGGVYSCVASNPSGQDTTNCNVSCAAPEPPKTKPFFSVKMEPSLTVPQGESADLSCKVNAYPPPKITWLKDNVPIRNEYPYEVTCRNNEAKLRIPECQADDEGTYACKAINDMGQDVTECHLTVAVPSKPNFVTRLQPQISLPKGEPLFLQCHVVGHPTPFITWFKDGMQIRNEPPYQMSFEDGEAILELPEFNKKDEGVYSCQATNVHGKDSTSGQIEQLAPKKPSTKPRFTAQLKPEVNVPVGSPIELACRFTGHPAPTPAWYKDDKPLTNEAPFQMTFKNGEAALKIPESFEEDQGIYQCRAVNPVGEDVSRSRVVVSALKIPPRFTVGLEPRLSVPQGSPINLNCSAIGQPTPTLDWYKDNRPLRNEHPYSIQGEDGDSLLRIQESKKTDAGTYSCRAQNPQGKDTTSCKVHIEVTPVFRPKIIPALPEQIEVPLGESVDLDFNVTGTPQPSVKFYHDGRDLRSSEDVQIEKVTEKISETVYRVRIKKASPKTAGQYTLVAENAGGQETSSVYIAVPDGTTPRFTSPLVDQTIKLGKQMVLKCQLSAPSEPELVWTKDGREIVDRHPHRMRYVNGEVILRMMETTVEDSGVYSVRASNEVGSDQTTCRITIQVPGVPPKITASKKQKERMEVPVGQPIDMEFQVTGTPHPRVKFYHNDKELKASQEVQITRVEETIYRLHIKKATPDRAGKYTVVAENDKGSQSSSLHIDVPDRTQIKPRFSKPIADQTVQEGDSVTLKGAVSSIPSPHITWSKDGVPLKNEPPYEMTFERGQVTLRISQAFPEDEGRYMVTATNPAGQAHSNARIKVIVQEDEIPFPMAPSITATETQEVQIQAGEPVDLEFKINGTPKPRVTFYKDEEILQETEDIQIIRREGAYILSLKNPRPSMSGRYKVVAENERGVETAFITIHVTEPQIRAVSQQTLYTQAAPPRYQNPPIRIEEFTDQETVTEISQIKLRVKIDGPPTAKVTWYRNGIVIPKSVRSVYEQVGQEYFLIIHKPTPEDSGMYKMIASTEQGTITSECRVSVTERIPPDFLQPLDNREIEEGATLRLECRIVGTPDPEVKWTKDDRPLVESARIRTLKDGDMCSLLIINFRAEDAGNYKVSLTNPYGMSVSSAILALRSFRRHSDRHALTQAPRDLKVRPGEKVEISFNIRGETGQEVIWFKDGIKLVGSSRYQITTTDHKTSLLINEAKADDSGEYSTLVKTRVGDATFVVRLHVDISQPPGVAPHFVKPFGNKKVYEGERVVFEGVITGEPAPNVSWFKNGVAVEPGVYQIASENPRYSLTIPEVILEDAGVYECRAGNDYGEAVCVATLKIRGASKPVAQYEEYSFSESTWTEEETLEVGRKVYMPRREF</sequence>
<dbReference type="OrthoDB" id="6612025at2759"/>
<dbReference type="PANTHER" id="PTHR13817:SF166">
    <property type="entry name" value="NEURONAL IGCAM-RELATED"/>
    <property type="match status" value="1"/>
</dbReference>
<feature type="domain" description="Ig-like" evidence="11">
    <location>
        <begin position="749"/>
        <end position="837"/>
    </location>
</feature>
<comment type="similarity">
    <text evidence="3">Belongs to the protein kinase superfamily. CAMK Ser/Thr protein kinase family.</text>
</comment>
<feature type="compositionally biased region" description="Polar residues" evidence="10">
    <location>
        <begin position="53"/>
        <end position="67"/>
    </location>
</feature>
<dbReference type="Gene3D" id="2.60.40.10">
    <property type="entry name" value="Immunoglobulins"/>
    <property type="match status" value="16"/>
</dbReference>
<feature type="domain" description="Ig-like" evidence="11">
    <location>
        <begin position="1359"/>
        <end position="1451"/>
    </location>
</feature>
<comment type="caution">
    <text evidence="12">The sequence shown here is derived from an EMBL/GenBank/DDBJ whole genome shotgun (WGS) entry which is preliminary data.</text>
</comment>
<dbReference type="InterPro" id="IPR003599">
    <property type="entry name" value="Ig_sub"/>
</dbReference>
<dbReference type="FunFam" id="2.60.40.10:FF:000425">
    <property type="entry name" value="Myosin light chain kinase"/>
    <property type="match status" value="3"/>
</dbReference>
<evidence type="ECO:0000256" key="5">
    <source>
        <dbReference type="ARBA" id="ARBA00022737"/>
    </source>
</evidence>
<evidence type="ECO:0000256" key="9">
    <source>
        <dbReference type="ARBA" id="ARBA00023319"/>
    </source>
</evidence>
<keyword evidence="7" id="KW-1015">Disulfide bond</keyword>
<dbReference type="InterPro" id="IPR013098">
    <property type="entry name" value="Ig_I-set"/>
</dbReference>
<evidence type="ECO:0000259" key="11">
    <source>
        <dbReference type="PROSITE" id="PS50835"/>
    </source>
</evidence>
<dbReference type="InterPro" id="IPR007110">
    <property type="entry name" value="Ig-like_dom"/>
</dbReference>
<keyword evidence="13" id="KW-1185">Reference proteome</keyword>
<dbReference type="SMART" id="SM00408">
    <property type="entry name" value="IGc2"/>
    <property type="match status" value="16"/>
</dbReference>
<feature type="domain" description="Ig-like" evidence="11">
    <location>
        <begin position="1163"/>
        <end position="1253"/>
    </location>
</feature>
<evidence type="ECO:0000256" key="6">
    <source>
        <dbReference type="ARBA" id="ARBA00023054"/>
    </source>
</evidence>
<feature type="domain" description="Ig-like" evidence="11">
    <location>
        <begin position="1"/>
        <end position="70"/>
    </location>
</feature>
<accession>A0A2G8LL04</accession>